<keyword evidence="4" id="KW-0732">Signal</keyword>
<feature type="compositionally biased region" description="Gly residues" evidence="3">
    <location>
        <begin position="811"/>
        <end position="822"/>
    </location>
</feature>
<dbReference type="InterPro" id="IPR042635">
    <property type="entry name" value="MEGF10/SREC1/2-like"/>
</dbReference>
<feature type="signal peptide" evidence="4">
    <location>
        <begin position="1"/>
        <end position="20"/>
    </location>
</feature>
<keyword evidence="1 2" id="KW-0245">EGF-like domain</keyword>
<sequence length="858" mass="89976">MEHWALPLFLCLQALGLGVGSSSPDLDPSGRNICRSSSHPPVFTCCPGWKQEGQECTAALCTGADACREGEVCVRPGVCRCRPGFFGANCIARCPDQYWGPDCKESCACHPNGKCDPANGECRCHPGWWGPLCQSVCPCGPRGRCDPLTGVCHCEPGWWAPDCRRQCPCNLSGSRCDPVTGRCLCHRGWWGRRCSSLCSCHGSPCAQETGRCECRAGQWGAACQASCQCLHGTCAPQDGRCTCHAGYQGNSCKDPCPAGKYGLQCMQSCGHCQDRKACFPVDGSCPACAPGWNGTHCKQPCPPGHHGENCALLCPPGCRRGESCHPETGECRSCKAGLTGARCELSCPEGLFGDGCRFACPDCFNGSCDPASGACVCQAGFWGTSCNWTCPEGSHGPNCSEPCQCGGHLCHPVTGDCQWRQNQAALLAGILTPLILLVLLCMCCCCCCCSESTPMDARSAAAEGDPISRVKHHVLGTLANLSPTLPCFSLGGYKLPRVTVSHHDAEIPFNPSFIEPPSAAWPSDSSFSSSFDTDDDQEDPASPAQEAAGAEHQPGFPPEEPALNSEPFTIPRTSSIAKAKRPSVSFAEGTRFISQSPRGSTEALNPTWKAKAPWGSARATSLQQPAADPAGQEGLPAMGDSPGGCYENVEAGGQEEGSHRPCSSSSSTQRSSSGGHRKRGNSSRHVAQRVEALEAASKAQTKGPSVTTIYVTVGKAGGEGPVQAVLQRLGSLQRARQLPREEAQQRPRRRSLEGLLQKPPRRRGQLDSEGDAGRLLPQGGTGQEAATMLCAEASTPEEAAEAQGFPRGPGAPAGGASGGGGSSESPSSHSQAGGGRGGTLLEKEEPKYENVSGWSSSP</sequence>
<feature type="disulfide bond" evidence="2">
    <location>
        <begin position="124"/>
        <end position="133"/>
    </location>
</feature>
<gene>
    <name evidence="6" type="ORF">PODLI_1B030409</name>
</gene>
<dbReference type="SMART" id="SM00181">
    <property type="entry name" value="EGF"/>
    <property type="match status" value="7"/>
</dbReference>
<evidence type="ECO:0000313" key="6">
    <source>
        <dbReference type="EMBL" id="CAI5794637.1"/>
    </source>
</evidence>
<feature type="chain" id="PRO_5041392799" evidence="4">
    <location>
        <begin position="21"/>
        <end position="858"/>
    </location>
</feature>
<dbReference type="PROSITE" id="PS50026">
    <property type="entry name" value="EGF_3"/>
    <property type="match status" value="2"/>
</dbReference>
<dbReference type="EMBL" id="OX395141">
    <property type="protein sequence ID" value="CAI5794637.1"/>
    <property type="molecule type" value="Genomic_DNA"/>
</dbReference>
<feature type="region of interest" description="Disordered" evidence="3">
    <location>
        <begin position="520"/>
        <end position="706"/>
    </location>
</feature>
<accession>A0AA35LF24</accession>
<dbReference type="GO" id="GO:0016358">
    <property type="term" value="P:dendrite development"/>
    <property type="evidence" value="ECO:0007669"/>
    <property type="project" value="TreeGrafter"/>
</dbReference>
<comment type="caution">
    <text evidence="2">Lacks conserved residue(s) required for the propagation of feature annotation.</text>
</comment>
<dbReference type="InterPro" id="IPR000742">
    <property type="entry name" value="EGF"/>
</dbReference>
<evidence type="ECO:0000256" key="1">
    <source>
        <dbReference type="ARBA" id="ARBA00022536"/>
    </source>
</evidence>
<dbReference type="GO" id="GO:0016020">
    <property type="term" value="C:membrane"/>
    <property type="evidence" value="ECO:0007669"/>
    <property type="project" value="TreeGrafter"/>
</dbReference>
<feature type="compositionally biased region" description="Low complexity" evidence="3">
    <location>
        <begin position="663"/>
        <end position="673"/>
    </location>
</feature>
<name>A0AA35LF24_9SAUR</name>
<evidence type="ECO:0000259" key="5">
    <source>
        <dbReference type="PROSITE" id="PS50026"/>
    </source>
</evidence>
<feature type="region of interest" description="Disordered" evidence="3">
    <location>
        <begin position="732"/>
        <end position="858"/>
    </location>
</feature>
<dbReference type="Pfam" id="PF00053">
    <property type="entry name" value="EGF_laminin"/>
    <property type="match status" value="3"/>
</dbReference>
<dbReference type="PRINTS" id="PR00011">
    <property type="entry name" value="EGFLAMININ"/>
</dbReference>
<feature type="compositionally biased region" description="Low complexity" evidence="3">
    <location>
        <begin position="791"/>
        <end position="810"/>
    </location>
</feature>
<keyword evidence="2" id="KW-1015">Disulfide bond</keyword>
<dbReference type="GO" id="GO:0016322">
    <property type="term" value="P:neuron remodeling"/>
    <property type="evidence" value="ECO:0007669"/>
    <property type="project" value="TreeGrafter"/>
</dbReference>
<dbReference type="Gene3D" id="2.170.300.10">
    <property type="entry name" value="Tie2 ligand-binding domain superfamily"/>
    <property type="match status" value="2"/>
</dbReference>
<dbReference type="AlphaFoldDB" id="A0AA35LF24"/>
<keyword evidence="6" id="KW-0675">Receptor</keyword>
<dbReference type="SMART" id="SM00180">
    <property type="entry name" value="EGF_Lam"/>
    <property type="match status" value="5"/>
</dbReference>
<dbReference type="GO" id="GO:0010976">
    <property type="term" value="P:positive regulation of neuron projection development"/>
    <property type="evidence" value="ECO:0007669"/>
    <property type="project" value="TreeGrafter"/>
</dbReference>
<dbReference type="InterPro" id="IPR002049">
    <property type="entry name" value="LE_dom"/>
</dbReference>
<feature type="domain" description="EGF-like" evidence="5">
    <location>
        <begin position="104"/>
        <end position="134"/>
    </location>
</feature>
<dbReference type="PROSITE" id="PS00022">
    <property type="entry name" value="EGF_1"/>
    <property type="match status" value="4"/>
</dbReference>
<reference evidence="6" key="1">
    <citation type="submission" date="2022-12" db="EMBL/GenBank/DDBJ databases">
        <authorList>
            <person name="Alioto T."/>
            <person name="Alioto T."/>
            <person name="Gomez Garrido J."/>
        </authorList>
    </citation>
    <scope>NUCLEOTIDE SEQUENCE</scope>
</reference>
<dbReference type="Gene3D" id="2.10.25.10">
    <property type="entry name" value="Laminin"/>
    <property type="match status" value="1"/>
</dbReference>
<dbReference type="PANTHER" id="PTHR24043">
    <property type="entry name" value="SCAVENGER RECEPTOR CLASS F"/>
    <property type="match status" value="1"/>
</dbReference>
<evidence type="ECO:0000256" key="3">
    <source>
        <dbReference type="SAM" id="MobiDB-lite"/>
    </source>
</evidence>
<evidence type="ECO:0000256" key="2">
    <source>
        <dbReference type="PROSITE-ProRule" id="PRU00076"/>
    </source>
</evidence>
<feature type="domain" description="EGF-like" evidence="5">
    <location>
        <begin position="52"/>
        <end position="91"/>
    </location>
</feature>
<dbReference type="PANTHER" id="PTHR24043:SF0">
    <property type="entry name" value="SCAVENGER RECEPTOR CLASS F MEMBER 1"/>
    <property type="match status" value="1"/>
</dbReference>
<dbReference type="GO" id="GO:0030169">
    <property type="term" value="F:low-density lipoprotein particle binding"/>
    <property type="evidence" value="ECO:0007669"/>
    <property type="project" value="TreeGrafter"/>
</dbReference>
<proteinExistence type="predicted"/>
<protein>
    <submittedName>
        <fullName evidence="6">Scavenger receptor class F member 1</fullName>
    </submittedName>
</protein>
<dbReference type="GO" id="GO:0005044">
    <property type="term" value="F:scavenger receptor activity"/>
    <property type="evidence" value="ECO:0007669"/>
    <property type="project" value="InterPro"/>
</dbReference>
<organism evidence="6 7">
    <name type="scientific">Podarcis lilfordi</name>
    <name type="common">Lilford's wall lizard</name>
    <dbReference type="NCBI Taxonomy" id="74358"/>
    <lineage>
        <taxon>Eukaryota</taxon>
        <taxon>Metazoa</taxon>
        <taxon>Chordata</taxon>
        <taxon>Craniata</taxon>
        <taxon>Vertebrata</taxon>
        <taxon>Euteleostomi</taxon>
        <taxon>Lepidosauria</taxon>
        <taxon>Squamata</taxon>
        <taxon>Bifurcata</taxon>
        <taxon>Unidentata</taxon>
        <taxon>Episquamata</taxon>
        <taxon>Laterata</taxon>
        <taxon>Lacertibaenia</taxon>
        <taxon>Lacertidae</taxon>
        <taxon>Podarcis</taxon>
    </lineage>
</organism>
<feature type="compositionally biased region" description="Polar residues" evidence="3">
    <location>
        <begin position="592"/>
        <end position="604"/>
    </location>
</feature>
<keyword evidence="7" id="KW-1185">Reference proteome</keyword>
<dbReference type="Proteomes" id="UP001178461">
    <property type="component" value="Chromosome 15"/>
</dbReference>
<feature type="disulfide bond" evidence="2">
    <location>
        <begin position="81"/>
        <end position="90"/>
    </location>
</feature>
<evidence type="ECO:0000313" key="7">
    <source>
        <dbReference type="Proteomes" id="UP001178461"/>
    </source>
</evidence>
<dbReference type="GO" id="GO:0007157">
    <property type="term" value="P:heterophilic cell-cell adhesion via plasma membrane cell adhesion molecules"/>
    <property type="evidence" value="ECO:0007669"/>
    <property type="project" value="TreeGrafter"/>
</dbReference>
<evidence type="ECO:0000256" key="4">
    <source>
        <dbReference type="SAM" id="SignalP"/>
    </source>
</evidence>